<dbReference type="AlphaFoldDB" id="A0A3R7XI38"/>
<dbReference type="Proteomes" id="UP000284763">
    <property type="component" value="Unassembled WGS sequence"/>
</dbReference>
<evidence type="ECO:0000313" key="2">
    <source>
        <dbReference type="Proteomes" id="UP000284763"/>
    </source>
</evidence>
<accession>A0A3R7XI38</accession>
<protein>
    <submittedName>
        <fullName evidence="1">Uncharacterized protein</fullName>
    </submittedName>
</protein>
<sequence length="61" mass="6974">MLSPKPMTHALIVGHRNIMKDTVDKLHELSLLHIDDYNEEETGFNIGKPFEKASEVSRKLV</sequence>
<gene>
    <name evidence="1" type="ORF">D5R95_04560</name>
</gene>
<name>A0A3R7XI38_9EURY</name>
<organism evidence="1 2">
    <name type="scientific">Methanosalsum natronophilum</name>
    <dbReference type="NCBI Taxonomy" id="768733"/>
    <lineage>
        <taxon>Archaea</taxon>
        <taxon>Methanobacteriati</taxon>
        <taxon>Methanobacteriota</taxon>
        <taxon>Stenosarchaea group</taxon>
        <taxon>Methanomicrobia</taxon>
        <taxon>Methanosarcinales</taxon>
        <taxon>Methanosarcinaceae</taxon>
        <taxon>Methanosalsum</taxon>
    </lineage>
</organism>
<comment type="caution">
    <text evidence="1">The sequence shown here is derived from an EMBL/GenBank/DDBJ whole genome shotgun (WGS) entry which is preliminary data.</text>
</comment>
<feature type="non-terminal residue" evidence="1">
    <location>
        <position position="61"/>
    </location>
</feature>
<proteinExistence type="predicted"/>
<reference evidence="1 2" key="1">
    <citation type="submission" date="2018-08" db="EMBL/GenBank/DDBJ databases">
        <title>The metabolism and importance of syntrophic acetate oxidation coupled to methane or sulfide production in haloalkaline environments.</title>
        <authorList>
            <person name="Timmers P.H.A."/>
            <person name="Vavourakis C.D."/>
            <person name="Sorokin D.Y."/>
            <person name="Sinninghe Damste J.S."/>
            <person name="Muyzer G."/>
            <person name="Stams A.J.M."/>
            <person name="Plugge C.M."/>
        </authorList>
    </citation>
    <scope>NUCLEOTIDE SEQUENCE [LARGE SCALE GENOMIC DNA]</scope>
    <source>
        <strain evidence="1">MSAO_Arc3</strain>
    </source>
</reference>
<dbReference type="EMBL" id="QZAB01000296">
    <property type="protein sequence ID" value="RQD85475.1"/>
    <property type="molecule type" value="Genomic_DNA"/>
</dbReference>
<evidence type="ECO:0000313" key="1">
    <source>
        <dbReference type="EMBL" id="RQD85475.1"/>
    </source>
</evidence>